<dbReference type="OrthoDB" id="5841748at2759"/>
<sequence>MAATEKTSLLPKSGFGPTEKQGDRFRTSSRKSGIRRHVTTLVATASALALLWTARSAVPVPQSLSGALRLSSAMASGGITPGELKEILLTTPSNDSAAEWLRYYTAGPHMAGQNYSQATWTRDRWTEWGAKSHITAYDLYLNRPVEHALSLLRPKATEPGEWDVTFEASLEEDVLEADPTTGLADGVPTFHGYSASGNVTGPLVYVNYGTYEDYADLQRANISLEGAIAIARYGGIFRGLKVKRAQDLGAVGVLLYSDPGDDGEITEENGYAAYPDGPARQPSSVQRGSVQFLSVAPGDPTTPGYPSKPGVPRGPTDKYIPSIPSLPISYVDAVPLLQALNGHGPSAKQLGQWWDRKLGLHNHGVDYNVGPTPATEALVHLYSAQAYTTTPIWDVVGVINGSALPNEVVVVGNHRDAWIIGGAADPNSGSAVLNEVVRAFGEATARGWQPLRTIVFASWDGEEYGLLGSTEWVEEYLPWLSATSLAYVNIDVGVSGTEFSASAVPLLHDLLHVVAGEVASPNQTVVGQTIADTWSGHIGPLGSGSDYTAFLDHAGIASLDVGFGGGPGSPVYHYHSNYDSYHWMATYCDPGFVYHAAMARLFGLLVARLADDAVVPFRAADYAAQLLVYVAKIRTQLAHHDNSTAAVWTGLAEDEQETSQGGYRGSHQVDEQVAARGVNRAGHQEDIDVQTTKKHFAHALDRLEAAVADLAAPADKLDDKADSLRAALEAISETTGWLDGLLAHLHRIWLAFQVAVVNHKYQRLERQFLYDGGLDGRDWFKHVVYAPGLWTGYAGAVFPGLVENIDAGNWTNAIRWADIIESRVRLAAKVL</sequence>
<dbReference type="InterPro" id="IPR003137">
    <property type="entry name" value="PA_domain"/>
</dbReference>
<evidence type="ECO:0000256" key="2">
    <source>
        <dbReference type="SAM" id="MobiDB-lite"/>
    </source>
</evidence>
<keyword evidence="7" id="KW-1185">Reference proteome</keyword>
<reference evidence="6 7" key="1">
    <citation type="journal article" date="2011" name="Proc. Natl. Acad. Sci. U.S.A.">
        <title>Genome and transcriptome analyses of the mountain pine beetle-fungal symbiont Grosmannia clavigera, a lodgepole pine pathogen.</title>
        <authorList>
            <person name="DiGuistini S."/>
            <person name="Wang Y."/>
            <person name="Liao N.Y."/>
            <person name="Taylor G."/>
            <person name="Tanguay P."/>
            <person name="Feau N."/>
            <person name="Henrissat B."/>
            <person name="Chan S.K."/>
            <person name="Hesse-Orce U."/>
            <person name="Alamouti S.M."/>
            <person name="Tsui C.K.M."/>
            <person name="Docking R.T."/>
            <person name="Levasseur A."/>
            <person name="Haridas S."/>
            <person name="Robertson G."/>
            <person name="Birol I."/>
            <person name="Holt R.A."/>
            <person name="Marra M.A."/>
            <person name="Hamelin R.C."/>
            <person name="Hirst M."/>
            <person name="Jones S.J.M."/>
            <person name="Bohlmann J."/>
            <person name="Breuil C."/>
        </authorList>
    </citation>
    <scope>NUCLEOTIDE SEQUENCE [LARGE SCALE GENOMIC DNA]</scope>
    <source>
        <strain evidence="7">kw1407 / UAMH 11150</strain>
    </source>
</reference>
<dbReference type="CDD" id="cd02121">
    <property type="entry name" value="PA_GCPII_like"/>
    <property type="match status" value="1"/>
</dbReference>
<dbReference type="Pfam" id="PF04389">
    <property type="entry name" value="Peptidase_M28"/>
    <property type="match status" value="1"/>
</dbReference>
<evidence type="ECO:0000259" key="4">
    <source>
        <dbReference type="Pfam" id="PF04253"/>
    </source>
</evidence>
<evidence type="ECO:0000259" key="3">
    <source>
        <dbReference type="Pfam" id="PF02225"/>
    </source>
</evidence>
<dbReference type="FunFam" id="3.40.630.10:FF:000101">
    <property type="entry name" value="N-acetylated alpha-linked acidic dipeptidase like 1"/>
    <property type="match status" value="1"/>
</dbReference>
<dbReference type="InterPro" id="IPR007365">
    <property type="entry name" value="TFR-like_dimer_dom"/>
</dbReference>
<dbReference type="Gene3D" id="3.40.630.10">
    <property type="entry name" value="Zn peptidases"/>
    <property type="match status" value="1"/>
</dbReference>
<dbReference type="InterPro" id="IPR046450">
    <property type="entry name" value="PA_dom_sf"/>
</dbReference>
<dbReference type="AlphaFoldDB" id="F0XT21"/>
<dbReference type="SUPFAM" id="SSF47672">
    <property type="entry name" value="Transferrin receptor-like dimerisation domain"/>
    <property type="match status" value="1"/>
</dbReference>
<dbReference type="SUPFAM" id="SSF52025">
    <property type="entry name" value="PA domain"/>
    <property type="match status" value="1"/>
</dbReference>
<dbReference type="FunCoup" id="F0XT21">
    <property type="interactions" value="118"/>
</dbReference>
<proteinExistence type="inferred from homology"/>
<dbReference type="InterPro" id="IPR036757">
    <property type="entry name" value="TFR-like_dimer_dom_sf"/>
</dbReference>
<feature type="domain" description="Transferrin receptor-like dimerisation" evidence="4">
    <location>
        <begin position="701"/>
        <end position="831"/>
    </location>
</feature>
<evidence type="ECO:0000256" key="1">
    <source>
        <dbReference type="ARBA" id="ARBA00005634"/>
    </source>
</evidence>
<dbReference type="Gene3D" id="3.50.30.30">
    <property type="match status" value="1"/>
</dbReference>
<dbReference type="Gene3D" id="1.20.930.40">
    <property type="entry name" value="Transferrin receptor-like, dimerisation domain"/>
    <property type="match status" value="1"/>
</dbReference>
<comment type="similarity">
    <text evidence="1">Belongs to the peptidase M28 family. M28B subfamily.</text>
</comment>
<dbReference type="Proteomes" id="UP000007796">
    <property type="component" value="Unassembled WGS sequence"/>
</dbReference>
<dbReference type="eggNOG" id="KOG2195">
    <property type="taxonomic scope" value="Eukaryota"/>
</dbReference>
<dbReference type="SUPFAM" id="SSF53187">
    <property type="entry name" value="Zn-dependent exopeptidases"/>
    <property type="match status" value="1"/>
</dbReference>
<feature type="region of interest" description="Disordered" evidence="2">
    <location>
        <begin position="1"/>
        <end position="31"/>
    </location>
</feature>
<dbReference type="InterPro" id="IPR007484">
    <property type="entry name" value="Peptidase_M28"/>
</dbReference>
<dbReference type="PANTHER" id="PTHR10404">
    <property type="entry name" value="N-ACETYLATED-ALPHA-LINKED ACIDIC DIPEPTIDASE"/>
    <property type="match status" value="1"/>
</dbReference>
<accession>F0XT21</accession>
<dbReference type="PANTHER" id="PTHR10404:SF46">
    <property type="entry name" value="VACUOLAR PROTEIN SORTING-ASSOCIATED PROTEIN 70"/>
    <property type="match status" value="1"/>
</dbReference>
<dbReference type="GO" id="GO:0004180">
    <property type="term" value="F:carboxypeptidase activity"/>
    <property type="evidence" value="ECO:0007669"/>
    <property type="project" value="TreeGrafter"/>
</dbReference>
<gene>
    <name evidence="6" type="ORF">CMQ_5738</name>
</gene>
<evidence type="ECO:0000259" key="5">
    <source>
        <dbReference type="Pfam" id="PF04389"/>
    </source>
</evidence>
<dbReference type="GeneID" id="25979093"/>
<dbReference type="RefSeq" id="XP_014168800.1">
    <property type="nucleotide sequence ID" value="XM_014313325.1"/>
</dbReference>
<dbReference type="InParanoid" id="F0XT21"/>
<dbReference type="EMBL" id="GL629997">
    <property type="protein sequence ID" value="EFW99317.1"/>
    <property type="molecule type" value="Genomic_DNA"/>
</dbReference>
<dbReference type="Pfam" id="PF04253">
    <property type="entry name" value="TFR_dimer"/>
    <property type="match status" value="1"/>
</dbReference>
<dbReference type="FunFam" id="3.50.30.30:FF:000008">
    <property type="entry name" value="Glutamate carboxypeptidase 2"/>
    <property type="match status" value="1"/>
</dbReference>
<dbReference type="HOGENOM" id="CLU_005688_2_0_1"/>
<protein>
    <submittedName>
        <fullName evidence="6">Peptidase s8/s53</fullName>
    </submittedName>
</protein>
<dbReference type="CDD" id="cd08022">
    <property type="entry name" value="M28_PSMA_like"/>
    <property type="match status" value="1"/>
</dbReference>
<dbReference type="InterPro" id="IPR039373">
    <property type="entry name" value="Peptidase_M28B"/>
</dbReference>
<evidence type="ECO:0000313" key="6">
    <source>
        <dbReference type="EMBL" id="EFW99317.1"/>
    </source>
</evidence>
<name>F0XT21_GROCL</name>
<feature type="domain" description="PA" evidence="3">
    <location>
        <begin position="199"/>
        <end position="278"/>
    </location>
</feature>
<evidence type="ECO:0000313" key="7">
    <source>
        <dbReference type="Proteomes" id="UP000007796"/>
    </source>
</evidence>
<feature type="domain" description="Peptidase M28" evidence="5">
    <location>
        <begin position="395"/>
        <end position="581"/>
    </location>
</feature>
<dbReference type="STRING" id="655863.F0XT21"/>
<organism evidence="7">
    <name type="scientific">Grosmannia clavigera (strain kw1407 / UAMH 11150)</name>
    <name type="common">Blue stain fungus</name>
    <name type="synonym">Graphiocladiella clavigera</name>
    <dbReference type="NCBI Taxonomy" id="655863"/>
    <lineage>
        <taxon>Eukaryota</taxon>
        <taxon>Fungi</taxon>
        <taxon>Dikarya</taxon>
        <taxon>Ascomycota</taxon>
        <taxon>Pezizomycotina</taxon>
        <taxon>Sordariomycetes</taxon>
        <taxon>Sordariomycetidae</taxon>
        <taxon>Ophiostomatales</taxon>
        <taxon>Ophiostomataceae</taxon>
        <taxon>Leptographium</taxon>
    </lineage>
</organism>
<dbReference type="Pfam" id="PF02225">
    <property type="entry name" value="PA"/>
    <property type="match status" value="1"/>
</dbReference>